<dbReference type="InterPro" id="IPR016181">
    <property type="entry name" value="Acyl_CoA_acyltransferase"/>
</dbReference>
<protein>
    <submittedName>
        <fullName evidence="3">GNAT family N-acetyltransferase</fullName>
    </submittedName>
</protein>
<feature type="region of interest" description="Disordered" evidence="1">
    <location>
        <begin position="103"/>
        <end position="146"/>
    </location>
</feature>
<feature type="domain" description="N-acetyltransferase" evidence="2">
    <location>
        <begin position="14"/>
        <end position="99"/>
    </location>
</feature>
<dbReference type="Proteomes" id="UP000733379">
    <property type="component" value="Unassembled WGS sequence"/>
</dbReference>
<comment type="caution">
    <text evidence="3">The sequence shown here is derived from an EMBL/GenBank/DDBJ whole genome shotgun (WGS) entry which is preliminary data.</text>
</comment>
<evidence type="ECO:0000259" key="2">
    <source>
        <dbReference type="Pfam" id="PF13302"/>
    </source>
</evidence>
<evidence type="ECO:0000313" key="3">
    <source>
        <dbReference type="EMBL" id="MBU3067839.1"/>
    </source>
</evidence>
<feature type="compositionally biased region" description="Polar residues" evidence="1">
    <location>
        <begin position="109"/>
        <end position="122"/>
    </location>
</feature>
<gene>
    <name evidence="3" type="ORF">KO481_40790</name>
</gene>
<feature type="compositionally biased region" description="Basic and acidic residues" evidence="1">
    <location>
        <begin position="136"/>
        <end position="146"/>
    </location>
</feature>
<evidence type="ECO:0000256" key="1">
    <source>
        <dbReference type="SAM" id="MobiDB-lite"/>
    </source>
</evidence>
<reference evidence="3 4" key="1">
    <citation type="submission" date="2021-06" db="EMBL/GenBank/DDBJ databases">
        <title>Actinomycetes sequencing.</title>
        <authorList>
            <person name="Shan Q."/>
        </authorList>
    </citation>
    <scope>NUCLEOTIDE SEQUENCE [LARGE SCALE GENOMIC DNA]</scope>
    <source>
        <strain evidence="3 4">NEAU-G5</strain>
    </source>
</reference>
<dbReference type="Gene3D" id="3.40.630.30">
    <property type="match status" value="1"/>
</dbReference>
<keyword evidence="4" id="KW-1185">Reference proteome</keyword>
<dbReference type="EMBL" id="JAHKNI010000026">
    <property type="protein sequence ID" value="MBU3067839.1"/>
    <property type="molecule type" value="Genomic_DNA"/>
</dbReference>
<sequence length="146" mass="16068">MVHPRGSWLDESESADPAQTRQRLAARLAPAASRIWTVRRLDEAPALGLAEVVGGGPVPWLSWMLRRSHWRQGIMGEAVATVVEHLIAVEGVPLLEAWTNATVHRRTPARQSSRATVDSQGRTLPRGTFPLGLQRAPDRRCSGRAQ</sequence>
<dbReference type="RefSeq" id="WP_215923922.1">
    <property type="nucleotide sequence ID" value="NZ_JAHKNI010000026.1"/>
</dbReference>
<dbReference type="SUPFAM" id="SSF55729">
    <property type="entry name" value="Acyl-CoA N-acyltransferases (Nat)"/>
    <property type="match status" value="1"/>
</dbReference>
<organism evidence="3 4">
    <name type="scientific">Nocardia albiluteola</name>
    <dbReference type="NCBI Taxonomy" id="2842303"/>
    <lineage>
        <taxon>Bacteria</taxon>
        <taxon>Bacillati</taxon>
        <taxon>Actinomycetota</taxon>
        <taxon>Actinomycetes</taxon>
        <taxon>Mycobacteriales</taxon>
        <taxon>Nocardiaceae</taxon>
        <taxon>Nocardia</taxon>
    </lineage>
</organism>
<accession>A0ABS6BC26</accession>
<evidence type="ECO:0000313" key="4">
    <source>
        <dbReference type="Proteomes" id="UP000733379"/>
    </source>
</evidence>
<dbReference type="Pfam" id="PF13302">
    <property type="entry name" value="Acetyltransf_3"/>
    <property type="match status" value="1"/>
</dbReference>
<proteinExistence type="predicted"/>
<dbReference type="InterPro" id="IPR000182">
    <property type="entry name" value="GNAT_dom"/>
</dbReference>
<name>A0ABS6BC26_9NOCA</name>